<proteinExistence type="predicted"/>
<protein>
    <submittedName>
        <fullName evidence="2">Uncharacterized protein</fullName>
    </submittedName>
</protein>
<gene>
    <name evidence="2" type="ORF">IPOD504_LOCUS1279</name>
</gene>
<feature type="non-terminal residue" evidence="2">
    <location>
        <position position="112"/>
    </location>
</feature>
<evidence type="ECO:0000313" key="3">
    <source>
        <dbReference type="Proteomes" id="UP000837857"/>
    </source>
</evidence>
<keyword evidence="3" id="KW-1185">Reference proteome</keyword>
<dbReference type="Proteomes" id="UP000837857">
    <property type="component" value="Chromosome 10"/>
</dbReference>
<evidence type="ECO:0000313" key="2">
    <source>
        <dbReference type="EMBL" id="CAH2037696.1"/>
    </source>
</evidence>
<sequence>MPPKKQLASNKSDSSDNEGTPDAAVEAIVHPLRRRTLCRLSNLYLILRHPLIPRALNRHLSTRVRVRTSLYVLRLRTFRNNRRLLRVRTMRGVPYYSQPLKSLHTTLGEINK</sequence>
<dbReference type="EMBL" id="OW152822">
    <property type="protein sequence ID" value="CAH2037696.1"/>
    <property type="molecule type" value="Genomic_DNA"/>
</dbReference>
<name>A0ABN8HT02_9NEOP</name>
<reference evidence="2" key="1">
    <citation type="submission" date="2022-03" db="EMBL/GenBank/DDBJ databases">
        <authorList>
            <person name="Martin H S."/>
        </authorList>
    </citation>
    <scope>NUCLEOTIDE SEQUENCE</scope>
</reference>
<feature type="region of interest" description="Disordered" evidence="1">
    <location>
        <begin position="1"/>
        <end position="22"/>
    </location>
</feature>
<evidence type="ECO:0000256" key="1">
    <source>
        <dbReference type="SAM" id="MobiDB-lite"/>
    </source>
</evidence>
<organism evidence="2 3">
    <name type="scientific">Iphiclides podalirius</name>
    <name type="common">scarce swallowtail</name>
    <dbReference type="NCBI Taxonomy" id="110791"/>
    <lineage>
        <taxon>Eukaryota</taxon>
        <taxon>Metazoa</taxon>
        <taxon>Ecdysozoa</taxon>
        <taxon>Arthropoda</taxon>
        <taxon>Hexapoda</taxon>
        <taxon>Insecta</taxon>
        <taxon>Pterygota</taxon>
        <taxon>Neoptera</taxon>
        <taxon>Endopterygota</taxon>
        <taxon>Lepidoptera</taxon>
        <taxon>Glossata</taxon>
        <taxon>Ditrysia</taxon>
        <taxon>Papilionoidea</taxon>
        <taxon>Papilionidae</taxon>
        <taxon>Papilioninae</taxon>
        <taxon>Iphiclides</taxon>
    </lineage>
</organism>
<accession>A0ABN8HT02</accession>